<name>C0CIT4_BLAHS</name>
<sequence length="462" mass="50413">MSSIHEECGVFGVFAPKPMETAQITYYGLYALQHRGQESCGIVVNDDGQFCSHKDLGLVSEVFSEDVLSRFPRGRMAVGHVRYGTTGGTSRRNCQPIEVNHQKGKMALAHNGNLSNTDKLRDVLELSGAIFHTTSDTETIAYIITKERLKTDSIEKAVSEAMPVLDGAYSLVLMSPRKLICVRDPYGFRPLCYGKTRDGVYIVASESCAVRAVGAEVIRDVAPGEILEFSDEGVVSHREHCQEKEKKICIFEYIYFARPDSKIDGVSVHLSRVRAGRILARTHPVSADLVMGAPDSGLDAALGFSQESGIPFGIGLIKNKYIGRTFISPEQGARLDAVKIKLSAVEESVKGKRVVLADDSIVRGNTIGRVVELLRDAGAKEVHVRISSPPFLHPCYYGTDVDSEENLIACKHAVSEIAAMIGADSLGYFPVEKLSSLTEEGGFCSACFDGRYPTAIPTKIRK</sequence>
<dbReference type="Pfam" id="PF00156">
    <property type="entry name" value="Pribosyltran"/>
    <property type="match status" value="1"/>
</dbReference>
<gene>
    <name evidence="7" type="primary">purF</name>
    <name evidence="13" type="ORF">RUMHYD_00751</name>
</gene>
<dbReference type="GeneID" id="86821936"/>
<keyword evidence="6 7" id="KW-0315">Glutamine amidotransferase</keyword>
<feature type="binding site" evidence="7 11">
    <location>
        <position position="249"/>
    </location>
    <ligand>
        <name>[4Fe-4S] cluster</name>
        <dbReference type="ChEBI" id="CHEBI:49883"/>
    </ligand>
</feature>
<dbReference type="Gene3D" id="3.40.50.2020">
    <property type="match status" value="1"/>
</dbReference>
<feature type="active site" description="Nucleophile" evidence="7 9">
    <location>
        <position position="8"/>
    </location>
</feature>
<evidence type="ECO:0000256" key="8">
    <source>
        <dbReference type="PIRNR" id="PIRNR000485"/>
    </source>
</evidence>
<keyword evidence="7" id="KW-0004">4Fe-4S</keyword>
<dbReference type="HOGENOM" id="CLU_022389_3_1_9"/>
<dbReference type="HAMAP" id="MF_01931">
    <property type="entry name" value="PurF"/>
    <property type="match status" value="1"/>
</dbReference>
<evidence type="ECO:0000256" key="9">
    <source>
        <dbReference type="PIRSR" id="PIRSR000485-1"/>
    </source>
</evidence>
<dbReference type="UniPathway" id="UPA00074">
    <property type="reaction ID" value="UER00124"/>
</dbReference>
<keyword evidence="4 7" id="KW-0808">Transferase</keyword>
<dbReference type="PROSITE" id="PS51278">
    <property type="entry name" value="GATASE_TYPE_2"/>
    <property type="match status" value="1"/>
</dbReference>
<comment type="pathway">
    <text evidence="1 7 8">Purine metabolism; IMP biosynthesis via de novo pathway; N(1)-(5-phospho-D-ribosyl)glycinamide from 5-phospho-alpha-D-ribose 1-diphosphate: step 1/2.</text>
</comment>
<dbReference type="GO" id="GO:0000287">
    <property type="term" value="F:magnesium ion binding"/>
    <property type="evidence" value="ECO:0007669"/>
    <property type="project" value="UniProtKB-UniRule"/>
</dbReference>
<dbReference type="eggNOG" id="COG0034">
    <property type="taxonomic scope" value="Bacteria"/>
</dbReference>
<keyword evidence="3 7" id="KW-0328">Glycosyltransferase</keyword>
<dbReference type="CDD" id="cd06223">
    <property type="entry name" value="PRTases_typeI"/>
    <property type="match status" value="1"/>
</dbReference>
<keyword evidence="7 10" id="KW-0460">Magnesium</keyword>
<evidence type="ECO:0000256" key="4">
    <source>
        <dbReference type="ARBA" id="ARBA00022679"/>
    </source>
</evidence>
<comment type="function">
    <text evidence="7">Catalyzes the formation of phosphoribosylamine from phosphoribosylpyrophosphate (PRPP) and glutamine.</text>
</comment>
<feature type="binding site" evidence="7 11">
    <location>
        <position position="395"/>
    </location>
    <ligand>
        <name>[4Fe-4S] cluster</name>
        <dbReference type="ChEBI" id="CHEBI:49883"/>
    </ligand>
</feature>
<dbReference type="PIRSF" id="PIRSF000485">
    <property type="entry name" value="Amd_phspho_trans"/>
    <property type="match status" value="1"/>
</dbReference>
<dbReference type="MEROPS" id="C44.001"/>
<keyword evidence="5 7" id="KW-0658">Purine biosynthesis</keyword>
<dbReference type="GO" id="GO:0009113">
    <property type="term" value="P:purine nucleobase biosynthetic process"/>
    <property type="evidence" value="ECO:0007669"/>
    <property type="project" value="UniProtKB-UniRule"/>
</dbReference>
<feature type="domain" description="Glutamine amidotransferase type-2" evidence="12">
    <location>
        <begin position="8"/>
        <end position="232"/>
    </location>
</feature>
<dbReference type="PANTHER" id="PTHR11907">
    <property type="entry name" value="AMIDOPHOSPHORIBOSYLTRANSFERASE"/>
    <property type="match status" value="1"/>
</dbReference>
<dbReference type="CDD" id="cd00715">
    <property type="entry name" value="GPATase_N"/>
    <property type="match status" value="1"/>
</dbReference>
<dbReference type="AlphaFoldDB" id="C0CIT4"/>
<evidence type="ECO:0000256" key="6">
    <source>
        <dbReference type="ARBA" id="ARBA00022962"/>
    </source>
</evidence>
<dbReference type="InterPro" id="IPR029057">
    <property type="entry name" value="PRTase-like"/>
</dbReference>
<keyword evidence="7 11" id="KW-0411">Iron-sulfur</keyword>
<proteinExistence type="inferred from homology"/>
<dbReference type="InterPro" id="IPR000836">
    <property type="entry name" value="PRTase_dom"/>
</dbReference>
<dbReference type="SUPFAM" id="SSF53271">
    <property type="entry name" value="PRTase-like"/>
    <property type="match status" value="1"/>
</dbReference>
<evidence type="ECO:0000256" key="5">
    <source>
        <dbReference type="ARBA" id="ARBA00022755"/>
    </source>
</evidence>
<accession>C0CIT4</accession>
<feature type="binding site" evidence="7 11">
    <location>
        <position position="447"/>
    </location>
    <ligand>
        <name>[4Fe-4S] cluster</name>
        <dbReference type="ChEBI" id="CHEBI:49883"/>
    </ligand>
</feature>
<dbReference type="EMBL" id="ACBZ01000027">
    <property type="protein sequence ID" value="EEG50337.1"/>
    <property type="molecule type" value="Genomic_DNA"/>
</dbReference>
<dbReference type="NCBIfam" id="TIGR01134">
    <property type="entry name" value="purF"/>
    <property type="match status" value="1"/>
</dbReference>
<dbReference type="InterPro" id="IPR017932">
    <property type="entry name" value="GATase_2_dom"/>
</dbReference>
<evidence type="ECO:0000259" key="12">
    <source>
        <dbReference type="PROSITE" id="PS51278"/>
    </source>
</evidence>
<comment type="cofactor">
    <cofactor evidence="7 10">
        <name>Mg(2+)</name>
        <dbReference type="ChEBI" id="CHEBI:18420"/>
    </cofactor>
    <text evidence="7 10">Binds 1 Mg(2+) ion per subunit.</text>
</comment>
<evidence type="ECO:0000256" key="7">
    <source>
        <dbReference type="HAMAP-Rule" id="MF_01931"/>
    </source>
</evidence>
<feature type="binding site" evidence="7 11">
    <location>
        <position position="444"/>
    </location>
    <ligand>
        <name>[4Fe-4S] cluster</name>
        <dbReference type="ChEBI" id="CHEBI:49883"/>
    </ligand>
</feature>
<comment type="similarity">
    <text evidence="2 7 8">In the C-terminal section; belongs to the purine/pyrimidine phosphoribosyltransferase family.</text>
</comment>
<dbReference type="SUPFAM" id="SSF56235">
    <property type="entry name" value="N-terminal nucleophile aminohydrolases (Ntn hydrolases)"/>
    <property type="match status" value="1"/>
</dbReference>
<evidence type="ECO:0000256" key="3">
    <source>
        <dbReference type="ARBA" id="ARBA00022676"/>
    </source>
</evidence>
<dbReference type="Pfam" id="PF13537">
    <property type="entry name" value="GATase_7"/>
    <property type="match status" value="1"/>
</dbReference>
<dbReference type="GO" id="GO:0004044">
    <property type="term" value="F:amidophosphoribosyltransferase activity"/>
    <property type="evidence" value="ECO:0007669"/>
    <property type="project" value="UniProtKB-UniRule"/>
</dbReference>
<dbReference type="GO" id="GO:0006189">
    <property type="term" value="P:'de novo' IMP biosynthetic process"/>
    <property type="evidence" value="ECO:0007669"/>
    <property type="project" value="UniProtKB-UniRule"/>
</dbReference>
<organism evidence="13 14">
    <name type="scientific">Blautia hydrogenotrophica (strain DSM 10507 / JCM 14656 / S5a33)</name>
    <name type="common">Ruminococcus hydrogenotrophicus</name>
    <dbReference type="NCBI Taxonomy" id="476272"/>
    <lineage>
        <taxon>Bacteria</taxon>
        <taxon>Bacillati</taxon>
        <taxon>Bacillota</taxon>
        <taxon>Clostridia</taxon>
        <taxon>Lachnospirales</taxon>
        <taxon>Lachnospiraceae</taxon>
        <taxon>Blautia</taxon>
    </lineage>
</organism>
<feature type="binding site" evidence="7 10">
    <location>
        <position position="296"/>
    </location>
    <ligand>
        <name>Mg(2+)</name>
        <dbReference type="ChEBI" id="CHEBI:18420"/>
    </ligand>
</feature>
<dbReference type="EC" id="2.4.2.14" evidence="7"/>
<dbReference type="Gene3D" id="3.60.20.10">
    <property type="entry name" value="Glutamine Phosphoribosylpyrophosphate, subunit 1, domain 1"/>
    <property type="match status" value="1"/>
</dbReference>
<feature type="binding site" evidence="7 10">
    <location>
        <position position="359"/>
    </location>
    <ligand>
        <name>Mg(2+)</name>
        <dbReference type="ChEBI" id="CHEBI:18420"/>
    </ligand>
</feature>
<dbReference type="PATRIC" id="fig|476272.21.peg.3753"/>
<comment type="catalytic activity">
    <reaction evidence="7 8">
        <text>5-phospho-beta-D-ribosylamine + L-glutamate + diphosphate = 5-phospho-alpha-D-ribose 1-diphosphate + L-glutamine + H2O</text>
        <dbReference type="Rhea" id="RHEA:14905"/>
        <dbReference type="ChEBI" id="CHEBI:15377"/>
        <dbReference type="ChEBI" id="CHEBI:29985"/>
        <dbReference type="ChEBI" id="CHEBI:33019"/>
        <dbReference type="ChEBI" id="CHEBI:58017"/>
        <dbReference type="ChEBI" id="CHEBI:58359"/>
        <dbReference type="ChEBI" id="CHEBI:58681"/>
        <dbReference type="EC" id="2.4.2.14"/>
    </reaction>
</comment>
<dbReference type="RefSeq" id="WP_005946194.1">
    <property type="nucleotide sequence ID" value="NZ_CP136423.1"/>
</dbReference>
<keyword evidence="7 11" id="KW-0408">Iron</keyword>
<evidence type="ECO:0000256" key="2">
    <source>
        <dbReference type="ARBA" id="ARBA00010138"/>
    </source>
</evidence>
<evidence type="ECO:0000256" key="10">
    <source>
        <dbReference type="PIRSR" id="PIRSR000485-2"/>
    </source>
</evidence>
<feature type="binding site" evidence="7 10">
    <location>
        <position position="358"/>
    </location>
    <ligand>
        <name>Mg(2+)</name>
        <dbReference type="ChEBI" id="CHEBI:18420"/>
    </ligand>
</feature>
<reference evidence="13 14" key="1">
    <citation type="submission" date="2009-01" db="EMBL/GenBank/DDBJ databases">
        <authorList>
            <person name="Fulton L."/>
            <person name="Clifton S."/>
            <person name="Fulton B."/>
            <person name="Xu J."/>
            <person name="Minx P."/>
            <person name="Pepin K.H."/>
            <person name="Johnson M."/>
            <person name="Bhonagiri V."/>
            <person name="Nash W.E."/>
            <person name="Mardis E.R."/>
            <person name="Wilson R.K."/>
        </authorList>
    </citation>
    <scope>NUCLEOTIDE SEQUENCE [LARGE SCALE GENOMIC DNA]</scope>
    <source>
        <strain evidence="14">DSM 10507 / JCM 14656 / S5a33</strain>
    </source>
</reference>
<keyword evidence="14" id="KW-1185">Reference proteome</keyword>
<dbReference type="GO" id="GO:0051539">
    <property type="term" value="F:4 iron, 4 sulfur cluster binding"/>
    <property type="evidence" value="ECO:0007669"/>
    <property type="project" value="UniProtKB-KW"/>
</dbReference>
<reference evidence="13 14" key="2">
    <citation type="submission" date="2009-02" db="EMBL/GenBank/DDBJ databases">
        <title>Draft genome sequence of Blautia hydrogenotrophica DSM 10507 (Ruminococcus hydrogenotrophicus DSM 10507).</title>
        <authorList>
            <person name="Sudarsanam P."/>
            <person name="Ley R."/>
            <person name="Guruge J."/>
            <person name="Turnbaugh P.J."/>
            <person name="Mahowald M."/>
            <person name="Liep D."/>
            <person name="Gordon J."/>
        </authorList>
    </citation>
    <scope>NUCLEOTIDE SEQUENCE [LARGE SCALE GENOMIC DNA]</scope>
    <source>
        <strain evidence="14">DSM 10507 / JCM 14656 / S5a33</strain>
    </source>
</reference>
<evidence type="ECO:0000313" key="13">
    <source>
        <dbReference type="EMBL" id="EEG50337.1"/>
    </source>
</evidence>
<evidence type="ECO:0000256" key="11">
    <source>
        <dbReference type="PIRSR" id="PIRSR000485-3"/>
    </source>
</evidence>
<dbReference type="InterPro" id="IPR005854">
    <property type="entry name" value="PurF"/>
</dbReference>
<dbReference type="InterPro" id="IPR035584">
    <property type="entry name" value="PurF_N"/>
</dbReference>
<protein>
    <recommendedName>
        <fullName evidence="7">Amidophosphoribosyltransferase</fullName>
        <shortName evidence="7">ATase</shortName>
        <ecNumber evidence="7">2.4.2.14</ecNumber>
    </recommendedName>
    <alternativeName>
        <fullName evidence="7">Glutamine phosphoribosylpyrophosphate amidotransferase</fullName>
        <shortName evidence="7">GPATase</shortName>
    </alternativeName>
</protein>
<dbReference type="InterPro" id="IPR029055">
    <property type="entry name" value="Ntn_hydrolases_N"/>
</dbReference>
<comment type="cofactor">
    <cofactor evidence="7 11">
        <name>[4Fe-4S] cluster</name>
        <dbReference type="ChEBI" id="CHEBI:49883"/>
    </cofactor>
    <text evidence="7 11">Binds 1 [4Fe-4S] cluster per subunit.</text>
</comment>
<keyword evidence="7 10" id="KW-0479">Metal-binding</keyword>
<dbReference type="Proteomes" id="UP000003100">
    <property type="component" value="Unassembled WGS sequence"/>
</dbReference>
<evidence type="ECO:0000256" key="1">
    <source>
        <dbReference type="ARBA" id="ARBA00005209"/>
    </source>
</evidence>
<evidence type="ECO:0000313" key="14">
    <source>
        <dbReference type="Proteomes" id="UP000003100"/>
    </source>
</evidence>